<evidence type="ECO:0000256" key="2">
    <source>
        <dbReference type="ARBA" id="ARBA00007637"/>
    </source>
</evidence>
<comment type="caution">
    <text evidence="4">The sequence shown here is derived from an EMBL/GenBank/DDBJ whole genome shotgun (WGS) entry which is preliminary data.</text>
</comment>
<comment type="pathway">
    <text evidence="1">Bacterial outer membrane biogenesis; LPS O-antigen biosynthesis.</text>
</comment>
<dbReference type="Pfam" id="PF01370">
    <property type="entry name" value="Epimerase"/>
    <property type="match status" value="1"/>
</dbReference>
<dbReference type="SUPFAM" id="SSF51735">
    <property type="entry name" value="NAD(P)-binding Rossmann-fold domains"/>
    <property type="match status" value="1"/>
</dbReference>
<dbReference type="CDD" id="cd08946">
    <property type="entry name" value="SDR_e"/>
    <property type="match status" value="1"/>
</dbReference>
<dbReference type="PANTHER" id="PTHR43000">
    <property type="entry name" value="DTDP-D-GLUCOSE 4,6-DEHYDRATASE-RELATED"/>
    <property type="match status" value="1"/>
</dbReference>
<proteinExistence type="inferred from homology"/>
<reference evidence="4 5" key="1">
    <citation type="submission" date="2020-02" db="EMBL/GenBank/DDBJ databases">
        <authorList>
            <person name="Khan S.A."/>
            <person name="Jeon C.O."/>
            <person name="Chun B.H."/>
        </authorList>
    </citation>
    <scope>NUCLEOTIDE SEQUENCE [LARGE SCALE GENOMIC DNA]</scope>
    <source>
        <strain evidence="4 5">H239</strain>
    </source>
</reference>
<reference evidence="4 5" key="2">
    <citation type="submission" date="2020-03" db="EMBL/GenBank/DDBJ databases">
        <title>Devosia chinhatensis sp. nov., isolated from a hexachlorocyclohexane (HCH) dump site in India.</title>
        <authorList>
            <person name="Kumar M."/>
            <person name="Lal R."/>
        </authorList>
    </citation>
    <scope>NUCLEOTIDE SEQUENCE [LARGE SCALE GENOMIC DNA]</scope>
    <source>
        <strain evidence="4 5">H239</strain>
    </source>
</reference>
<dbReference type="AlphaFoldDB" id="A0A6M1SMR0"/>
<organism evidence="4 5">
    <name type="scientific">Devosia aurantiaca</name>
    <dbReference type="NCBI Taxonomy" id="2714858"/>
    <lineage>
        <taxon>Bacteria</taxon>
        <taxon>Pseudomonadati</taxon>
        <taxon>Pseudomonadota</taxon>
        <taxon>Alphaproteobacteria</taxon>
        <taxon>Hyphomicrobiales</taxon>
        <taxon>Devosiaceae</taxon>
        <taxon>Devosia</taxon>
    </lineage>
</organism>
<protein>
    <submittedName>
        <fullName evidence="4">NAD(P)-dependent oxidoreductase</fullName>
    </submittedName>
</protein>
<dbReference type="Gene3D" id="3.40.50.720">
    <property type="entry name" value="NAD(P)-binding Rossmann-like Domain"/>
    <property type="match status" value="1"/>
</dbReference>
<dbReference type="RefSeq" id="WP_164534076.1">
    <property type="nucleotide sequence ID" value="NZ_JAALFG010000002.1"/>
</dbReference>
<keyword evidence="5" id="KW-1185">Reference proteome</keyword>
<sequence>MSRTVLITGAGGFVGSHMAEGFAAMGDAVIALDAAFDSRTRKRLAGVELIEAPVSADVLPYDRTVDLVIHGAAITTPPEEFGMSAEQHVAANVAMLEDALALAVGHGASDFVFMSSSGVFSVDDGEGVQLESTVPTATMPYAAAKRAGESATAAAGSTTLRAISIRLGPIYGPHEASRGTRKIVSQVRRWLDRVESGEPIIVQMPEECRDWTFAPDLPRALDALLAQEPKVSGVVHLTSAEIVSNLALAEMIAGLVDGARVDVAPLGQAPRLPISSDRVDLQALYAWTPLRDGLAAIRNIEVAR</sequence>
<evidence type="ECO:0000313" key="5">
    <source>
        <dbReference type="Proteomes" id="UP000474802"/>
    </source>
</evidence>
<evidence type="ECO:0000259" key="3">
    <source>
        <dbReference type="Pfam" id="PF01370"/>
    </source>
</evidence>
<dbReference type="InterPro" id="IPR036291">
    <property type="entry name" value="NAD(P)-bd_dom_sf"/>
</dbReference>
<feature type="domain" description="NAD-dependent epimerase/dehydratase" evidence="3">
    <location>
        <begin position="5"/>
        <end position="227"/>
    </location>
</feature>
<comment type="similarity">
    <text evidence="2">Belongs to the NAD(P)-dependent epimerase/dehydratase family.</text>
</comment>
<dbReference type="InterPro" id="IPR001509">
    <property type="entry name" value="Epimerase_deHydtase"/>
</dbReference>
<dbReference type="Proteomes" id="UP000474802">
    <property type="component" value="Unassembled WGS sequence"/>
</dbReference>
<gene>
    <name evidence="4" type="ORF">G5575_09275</name>
</gene>
<name>A0A6M1SMR0_9HYPH</name>
<evidence type="ECO:0000313" key="4">
    <source>
        <dbReference type="EMBL" id="NGP17826.1"/>
    </source>
</evidence>
<evidence type="ECO:0000256" key="1">
    <source>
        <dbReference type="ARBA" id="ARBA00005125"/>
    </source>
</evidence>
<accession>A0A6M1SMR0</accession>
<dbReference type="EMBL" id="JAALFG010000002">
    <property type="protein sequence ID" value="NGP17826.1"/>
    <property type="molecule type" value="Genomic_DNA"/>
</dbReference>